<keyword evidence="6 8" id="KW-0472">Membrane</keyword>
<evidence type="ECO:0000256" key="4">
    <source>
        <dbReference type="ARBA" id="ARBA00022801"/>
    </source>
</evidence>
<dbReference type="OrthoDB" id="9764363at2"/>
<dbReference type="RefSeq" id="WP_078237576.1">
    <property type="nucleotide sequence ID" value="NZ_MUYA01000018.1"/>
</dbReference>
<dbReference type="InterPro" id="IPR004635">
    <property type="entry name" value="Pept_S49_SppA"/>
</dbReference>
<reference evidence="10 11" key="1">
    <citation type="submission" date="2017-02" db="EMBL/GenBank/DDBJ databases">
        <title>Draft genome sequence of Haemophilus paracuniculus CCUG 43573 type strain.</title>
        <authorList>
            <person name="Engstrom-Jakobsson H."/>
            <person name="Salva-Serra F."/>
            <person name="Thorell K."/>
            <person name="Gonzales-Siles L."/>
            <person name="Karlsson R."/>
            <person name="Boulund F."/>
            <person name="Engstrand L."/>
            <person name="Kristiansson E."/>
            <person name="Moore E."/>
        </authorList>
    </citation>
    <scope>NUCLEOTIDE SEQUENCE [LARGE SCALE GENOMIC DNA]</scope>
    <source>
        <strain evidence="10 11">CCUG 43573</strain>
    </source>
</reference>
<keyword evidence="5" id="KW-0720">Serine protease</keyword>
<accession>A0A1T0AQA3</accession>
<keyword evidence="11" id="KW-1185">Reference proteome</keyword>
<comment type="caution">
    <text evidence="10">The sequence shown here is derived from an EMBL/GenBank/DDBJ whole genome shotgun (WGS) entry which is preliminary data.</text>
</comment>
<evidence type="ECO:0000256" key="7">
    <source>
        <dbReference type="PIRSR" id="PIRSR001217-1"/>
    </source>
</evidence>
<dbReference type="Pfam" id="PF01343">
    <property type="entry name" value="Peptidase_S49"/>
    <property type="match status" value="2"/>
</dbReference>
<dbReference type="Proteomes" id="UP000190867">
    <property type="component" value="Unassembled WGS sequence"/>
</dbReference>
<comment type="subcellular location">
    <subcellularLocation>
        <location evidence="1">Membrane</location>
    </subcellularLocation>
</comment>
<dbReference type="Gene3D" id="3.90.226.10">
    <property type="entry name" value="2-enoyl-CoA Hydratase, Chain A, domain 1"/>
    <property type="match status" value="4"/>
</dbReference>
<feature type="active site" description="Proton donor/acceptor" evidence="7">
    <location>
        <position position="204"/>
    </location>
</feature>
<dbReference type="InterPro" id="IPR047272">
    <property type="entry name" value="S49_SppA_C"/>
</dbReference>
<evidence type="ECO:0000259" key="9">
    <source>
        <dbReference type="Pfam" id="PF01343"/>
    </source>
</evidence>
<dbReference type="GO" id="GO:0008236">
    <property type="term" value="F:serine-type peptidase activity"/>
    <property type="evidence" value="ECO:0007669"/>
    <property type="project" value="UniProtKB-KW"/>
</dbReference>
<dbReference type="CDD" id="cd07023">
    <property type="entry name" value="S49_Sppa_N_C"/>
    <property type="match status" value="1"/>
</dbReference>
<dbReference type="STRING" id="734.B0187_09280"/>
<feature type="transmembrane region" description="Helical" evidence="8">
    <location>
        <begin position="21"/>
        <end position="40"/>
    </location>
</feature>
<keyword evidence="3" id="KW-0645">Protease</keyword>
<dbReference type="NCBIfam" id="TIGR00706">
    <property type="entry name" value="SppA_dom"/>
    <property type="match status" value="1"/>
</dbReference>
<evidence type="ECO:0000313" key="10">
    <source>
        <dbReference type="EMBL" id="OOR98129.1"/>
    </source>
</evidence>
<organism evidence="10 11">
    <name type="scientific">Haemophilus paracuniculus</name>
    <dbReference type="NCBI Taxonomy" id="734"/>
    <lineage>
        <taxon>Bacteria</taxon>
        <taxon>Pseudomonadati</taxon>
        <taxon>Pseudomonadota</taxon>
        <taxon>Gammaproteobacteria</taxon>
        <taxon>Pasteurellales</taxon>
        <taxon>Pasteurellaceae</taxon>
        <taxon>Haemophilus</taxon>
    </lineage>
</organism>
<dbReference type="EMBL" id="MUYA01000018">
    <property type="protein sequence ID" value="OOR98129.1"/>
    <property type="molecule type" value="Genomic_DNA"/>
</dbReference>
<dbReference type="PANTHER" id="PTHR33209">
    <property type="entry name" value="PROTEASE 4"/>
    <property type="match status" value="1"/>
</dbReference>
<dbReference type="GO" id="GO:0006465">
    <property type="term" value="P:signal peptide processing"/>
    <property type="evidence" value="ECO:0007669"/>
    <property type="project" value="InterPro"/>
</dbReference>
<proteinExistence type="inferred from homology"/>
<dbReference type="PANTHER" id="PTHR33209:SF1">
    <property type="entry name" value="PEPTIDASE S49 DOMAIN-CONTAINING PROTEIN"/>
    <property type="match status" value="1"/>
</dbReference>
<evidence type="ECO:0000256" key="3">
    <source>
        <dbReference type="ARBA" id="ARBA00022670"/>
    </source>
</evidence>
<dbReference type="InterPro" id="IPR002142">
    <property type="entry name" value="Peptidase_S49"/>
</dbReference>
<dbReference type="GO" id="GO:0016020">
    <property type="term" value="C:membrane"/>
    <property type="evidence" value="ECO:0007669"/>
    <property type="project" value="UniProtKB-SubCell"/>
</dbReference>
<evidence type="ECO:0000256" key="5">
    <source>
        <dbReference type="ARBA" id="ARBA00022825"/>
    </source>
</evidence>
<gene>
    <name evidence="10" type="ORF">B0187_09280</name>
</gene>
<keyword evidence="8" id="KW-1133">Transmembrane helix</keyword>
<evidence type="ECO:0000256" key="1">
    <source>
        <dbReference type="ARBA" id="ARBA00004370"/>
    </source>
</evidence>
<keyword evidence="4" id="KW-0378">Hydrolase</keyword>
<dbReference type="NCBIfam" id="TIGR00705">
    <property type="entry name" value="SppA_67K"/>
    <property type="match status" value="1"/>
</dbReference>
<name>A0A1T0AQA3_9PAST</name>
<evidence type="ECO:0000256" key="8">
    <source>
        <dbReference type="SAM" id="Phobius"/>
    </source>
</evidence>
<evidence type="ECO:0000256" key="2">
    <source>
        <dbReference type="ARBA" id="ARBA00008683"/>
    </source>
</evidence>
<feature type="domain" description="Peptidase S49" evidence="9">
    <location>
        <begin position="390"/>
        <end position="538"/>
    </location>
</feature>
<evidence type="ECO:0000313" key="11">
    <source>
        <dbReference type="Proteomes" id="UP000190867"/>
    </source>
</evidence>
<feature type="active site" description="Nucleophile" evidence="7">
    <location>
        <position position="407"/>
    </location>
</feature>
<dbReference type="AlphaFoldDB" id="A0A1T0AQA3"/>
<dbReference type="SUPFAM" id="SSF52096">
    <property type="entry name" value="ClpP/crotonase"/>
    <property type="match status" value="2"/>
</dbReference>
<evidence type="ECO:0000256" key="6">
    <source>
        <dbReference type="ARBA" id="ARBA00023136"/>
    </source>
</evidence>
<comment type="similarity">
    <text evidence="2">Belongs to the peptidase S49 family.</text>
</comment>
<protein>
    <submittedName>
        <fullName evidence="10">Signal peptide peptidase SppA</fullName>
    </submittedName>
</protein>
<sequence length="615" mass="67849">MFLTLLKGIYRLFRCLREFTVSLFFILFVLVCWAVVSMVANSGKPQTSDFGQNSALLLKLNGYLADNRDQYGDFYRLLRSEMEQSEDNKISTFDVVQMLKRAAADRQITGLVLDLGKFQGGDLPSLRFIGEEINAFKQSGKPVIAVGSQFSQSQYYLATFADKIYLNKAGSVDLKGLSYSNLYFKSLLDKIEATPHIFRVGTYKSAVEPFLRDDMSPEARQNAQKWLGEMWDDFQNVVAKNRQIGKEKVLPEPAQFLAEYRQAKGDDAQFALNRFLVSEVLSEGEIRQKLIAQFGENSQGSYRLIEDIDYVETLPDRFSSNASQKIAVVNVEGAIVDGESDEQSAGSETIVELLENVKQDPNVVGLILRVNSPGGSAVASELIRQKVAEIQQKGVPVVASMGGMAASGGYWISATSDKIVADPSTITGSIGIFGLVLNVEKTAKKIGVSEDGIATSELANQNSLKPLSPAQSELIQIGIENGYDRFISLVSQGRKMSKEAVDKIAQGQVWTGATAQKLGLVDRLGDFSTAYDEMVALLNQQGKTVKSPAVQWFVEEDDSLFGAMLKGIKPKVQVELVRWLNLPVQSKLKQSLGVLDSFNDPQNRYLYCLNCGVVR</sequence>
<dbReference type="CDD" id="cd07018">
    <property type="entry name" value="S49_SppA_67K_type"/>
    <property type="match status" value="1"/>
</dbReference>
<dbReference type="InterPro" id="IPR029045">
    <property type="entry name" value="ClpP/crotonase-like_dom_sf"/>
</dbReference>
<dbReference type="InterPro" id="IPR047217">
    <property type="entry name" value="S49_SppA_67K_type_N"/>
</dbReference>
<dbReference type="InterPro" id="IPR004634">
    <property type="entry name" value="Pept_S49_pIV"/>
</dbReference>
<feature type="domain" description="Peptidase S49" evidence="9">
    <location>
        <begin position="136"/>
        <end position="283"/>
    </location>
</feature>
<keyword evidence="8" id="KW-0812">Transmembrane</keyword>
<dbReference type="PIRSF" id="PIRSF001217">
    <property type="entry name" value="Protease_4_SppA"/>
    <property type="match status" value="1"/>
</dbReference>